<comment type="caution">
    <text evidence="2">The sequence shown here is derived from an EMBL/GenBank/DDBJ whole genome shotgun (WGS) entry which is preliminary data.</text>
</comment>
<dbReference type="AlphaFoldDB" id="A0A7J3JRR1"/>
<gene>
    <name evidence="2" type="ORF">ENU30_06665</name>
</gene>
<dbReference type="NCBIfam" id="TIGR03605">
    <property type="entry name" value="antibiot_sagB"/>
    <property type="match status" value="1"/>
</dbReference>
<proteinExistence type="predicted"/>
<dbReference type="PANTHER" id="PTHR43745">
    <property type="entry name" value="NITROREDUCTASE MJ1384-RELATED"/>
    <property type="match status" value="1"/>
</dbReference>
<dbReference type="InterPro" id="IPR000415">
    <property type="entry name" value="Nitroreductase-like"/>
</dbReference>
<feature type="domain" description="Nitroreductase" evidence="1">
    <location>
        <begin position="24"/>
        <end position="205"/>
    </location>
</feature>
<dbReference type="PANTHER" id="PTHR43745:SF2">
    <property type="entry name" value="NITROREDUCTASE MJ1384-RELATED"/>
    <property type="match status" value="1"/>
</dbReference>
<reference evidence="2" key="1">
    <citation type="journal article" date="2020" name="mSystems">
        <title>Genome- and Community-Level Interaction Insights into Carbon Utilization and Element Cycling Functions of Hydrothermarchaeota in Hydrothermal Sediment.</title>
        <authorList>
            <person name="Zhou Z."/>
            <person name="Liu Y."/>
            <person name="Xu W."/>
            <person name="Pan J."/>
            <person name="Luo Z.H."/>
            <person name="Li M."/>
        </authorList>
    </citation>
    <scope>NUCLEOTIDE SEQUENCE [LARGE SCALE GENOMIC DNA]</scope>
    <source>
        <strain evidence="2">SpSt-657</strain>
    </source>
</reference>
<dbReference type="CDD" id="cd02142">
    <property type="entry name" value="McbC_SagB-like_oxidoreductase"/>
    <property type="match status" value="1"/>
</dbReference>
<sequence>MSLIYLPIPQKLSSVTVEEAILLRRSIREFRKEPIRLDHLSMILWAAYGITDPINGFRSSPSAGATYPLEVYTAIGENSVHTFDGGYLEAGVYRYIPHVHGLSNVKKGDARRSLAKAALNQKWIEEAPVSIVVCAVYERTTRYYGERGRYRYVPMDVGHLGQNVYLMSVALGYGTVAIGAFRDSEVAEVVGVKPGETPVYIMPIGIPKSAISISFNDIKIYLDKTRQ</sequence>
<evidence type="ECO:0000313" key="2">
    <source>
        <dbReference type="EMBL" id="HGQ18635.1"/>
    </source>
</evidence>
<accession>A0A7J3JRR1</accession>
<name>A0A7J3JRR1_9CREN</name>
<dbReference type="Pfam" id="PF00881">
    <property type="entry name" value="Nitroreductase"/>
    <property type="match status" value="1"/>
</dbReference>
<dbReference type="Gene3D" id="3.40.109.10">
    <property type="entry name" value="NADH Oxidase"/>
    <property type="match status" value="1"/>
</dbReference>
<protein>
    <submittedName>
        <fullName evidence="2">SagB/ThcOx family dehydrogenase</fullName>
    </submittedName>
</protein>
<dbReference type="SUPFAM" id="SSF55469">
    <property type="entry name" value="FMN-dependent nitroreductase-like"/>
    <property type="match status" value="1"/>
</dbReference>
<dbReference type="InterPro" id="IPR020051">
    <property type="entry name" value="SagB-type_dehydrogenase"/>
</dbReference>
<organism evidence="2">
    <name type="scientific">Ignisphaera aggregans</name>
    <dbReference type="NCBI Taxonomy" id="334771"/>
    <lineage>
        <taxon>Archaea</taxon>
        <taxon>Thermoproteota</taxon>
        <taxon>Thermoprotei</taxon>
        <taxon>Desulfurococcales</taxon>
        <taxon>Desulfurococcaceae</taxon>
        <taxon>Ignisphaera</taxon>
    </lineage>
</organism>
<dbReference type="EMBL" id="DTBZ01000127">
    <property type="protein sequence ID" value="HGQ18635.1"/>
    <property type="molecule type" value="Genomic_DNA"/>
</dbReference>
<dbReference type="InterPro" id="IPR029479">
    <property type="entry name" value="Nitroreductase"/>
</dbReference>
<evidence type="ECO:0000259" key="1">
    <source>
        <dbReference type="Pfam" id="PF00881"/>
    </source>
</evidence>
<dbReference type="InterPro" id="IPR052544">
    <property type="entry name" value="Bacteriocin_Proc_Enz"/>
</dbReference>
<dbReference type="GO" id="GO:0016491">
    <property type="term" value="F:oxidoreductase activity"/>
    <property type="evidence" value="ECO:0007669"/>
    <property type="project" value="InterPro"/>
</dbReference>